<reference evidence="3" key="1">
    <citation type="journal article" date="2019" name="Int. J. Syst. Evol. Microbiol.">
        <title>The Global Catalogue of Microorganisms (GCM) 10K type strain sequencing project: providing services to taxonomists for standard genome sequencing and annotation.</title>
        <authorList>
            <consortium name="The Broad Institute Genomics Platform"/>
            <consortium name="The Broad Institute Genome Sequencing Center for Infectious Disease"/>
            <person name="Wu L."/>
            <person name="Ma J."/>
        </authorList>
    </citation>
    <scope>NUCLEOTIDE SEQUENCE [LARGE SCALE GENOMIC DNA]</scope>
    <source>
        <strain evidence="3">CCUG 62221</strain>
    </source>
</reference>
<proteinExistence type="predicted"/>
<keyword evidence="1" id="KW-0472">Membrane</keyword>
<accession>A0ABW3WL92</accession>
<keyword evidence="1" id="KW-1133">Transmembrane helix</keyword>
<protein>
    <submittedName>
        <fullName evidence="2">Uncharacterized protein</fullName>
    </submittedName>
</protein>
<dbReference type="EMBL" id="JBHTMV010000002">
    <property type="protein sequence ID" value="MFD1292433.1"/>
    <property type="molecule type" value="Genomic_DNA"/>
</dbReference>
<feature type="transmembrane region" description="Helical" evidence="1">
    <location>
        <begin position="113"/>
        <end position="132"/>
    </location>
</feature>
<evidence type="ECO:0000313" key="3">
    <source>
        <dbReference type="Proteomes" id="UP001597241"/>
    </source>
</evidence>
<dbReference type="RefSeq" id="WP_386807027.1">
    <property type="nucleotide sequence ID" value="NZ_JBHTMV010000002.1"/>
</dbReference>
<keyword evidence="3" id="KW-1185">Reference proteome</keyword>
<keyword evidence="1" id="KW-0812">Transmembrane</keyword>
<evidence type="ECO:0000313" key="2">
    <source>
        <dbReference type="EMBL" id="MFD1292433.1"/>
    </source>
</evidence>
<gene>
    <name evidence="2" type="ORF">ACFQ5N_01185</name>
</gene>
<sequence length="204" mass="22860">MNTTKLHTIAPTLSKISRKSGFLIPDTYLETVENDVLTKVKTSSFNATLNEQKFETPKEYFNNLEDIVLTKLKAEAIQEENSNNIPSDYFDSLEDTVISKLTATKKVYTLKNITKYVAPIAIAASLLFIFILNTNQETVSFDSLAIAEIEALIDQGIVDADTDLLATAFSDIELATNDENSIFTNNEAFDYLSDEDLELLMYEN</sequence>
<organism evidence="2 3">
    <name type="scientific">Lutibacter holmesii</name>
    <dbReference type="NCBI Taxonomy" id="1137985"/>
    <lineage>
        <taxon>Bacteria</taxon>
        <taxon>Pseudomonadati</taxon>
        <taxon>Bacteroidota</taxon>
        <taxon>Flavobacteriia</taxon>
        <taxon>Flavobacteriales</taxon>
        <taxon>Flavobacteriaceae</taxon>
        <taxon>Lutibacter</taxon>
    </lineage>
</organism>
<comment type="caution">
    <text evidence="2">The sequence shown here is derived from an EMBL/GenBank/DDBJ whole genome shotgun (WGS) entry which is preliminary data.</text>
</comment>
<dbReference type="Proteomes" id="UP001597241">
    <property type="component" value="Unassembled WGS sequence"/>
</dbReference>
<name>A0ABW3WL92_9FLAO</name>
<evidence type="ECO:0000256" key="1">
    <source>
        <dbReference type="SAM" id="Phobius"/>
    </source>
</evidence>